<gene>
    <name evidence="3" type="ORF">SNAT2548_LOCUS6618</name>
</gene>
<dbReference type="SUPFAM" id="SSF57997">
    <property type="entry name" value="Tropomyosin"/>
    <property type="match status" value="1"/>
</dbReference>
<feature type="coiled-coil region" evidence="1">
    <location>
        <begin position="120"/>
        <end position="289"/>
    </location>
</feature>
<dbReference type="Gene3D" id="2.170.16.10">
    <property type="entry name" value="Hedgehog/Intein (Hint) domain"/>
    <property type="match status" value="1"/>
</dbReference>
<keyword evidence="1" id="KW-0175">Coiled coil</keyword>
<name>A0A812JEH5_9DINO</name>
<evidence type="ECO:0008006" key="5">
    <source>
        <dbReference type="Google" id="ProtNLM"/>
    </source>
</evidence>
<evidence type="ECO:0000313" key="3">
    <source>
        <dbReference type="EMBL" id="CAE7206797.1"/>
    </source>
</evidence>
<organism evidence="3 4">
    <name type="scientific">Symbiodinium natans</name>
    <dbReference type="NCBI Taxonomy" id="878477"/>
    <lineage>
        <taxon>Eukaryota</taxon>
        <taxon>Sar</taxon>
        <taxon>Alveolata</taxon>
        <taxon>Dinophyceae</taxon>
        <taxon>Suessiales</taxon>
        <taxon>Symbiodiniaceae</taxon>
        <taxon>Symbiodinium</taxon>
    </lineage>
</organism>
<protein>
    <recommendedName>
        <fullName evidence="5">Hint domain-containing protein</fullName>
    </recommendedName>
</protein>
<keyword evidence="4" id="KW-1185">Reference proteome</keyword>
<feature type="region of interest" description="Disordered" evidence="2">
    <location>
        <begin position="565"/>
        <end position="602"/>
    </location>
</feature>
<dbReference type="InterPro" id="IPR036844">
    <property type="entry name" value="Hint_dom_sf"/>
</dbReference>
<dbReference type="SUPFAM" id="SSF51294">
    <property type="entry name" value="Hedgehog/intein (Hint) domain"/>
    <property type="match status" value="1"/>
</dbReference>
<evidence type="ECO:0000256" key="1">
    <source>
        <dbReference type="SAM" id="Coils"/>
    </source>
</evidence>
<evidence type="ECO:0000313" key="4">
    <source>
        <dbReference type="Proteomes" id="UP000604046"/>
    </source>
</evidence>
<accession>A0A812JEH5</accession>
<reference evidence="3" key="1">
    <citation type="submission" date="2021-02" db="EMBL/GenBank/DDBJ databases">
        <authorList>
            <person name="Dougan E. K."/>
            <person name="Rhodes N."/>
            <person name="Thang M."/>
            <person name="Chan C."/>
        </authorList>
    </citation>
    <scope>NUCLEOTIDE SEQUENCE</scope>
</reference>
<evidence type="ECO:0000256" key="2">
    <source>
        <dbReference type="SAM" id="MobiDB-lite"/>
    </source>
</evidence>
<sequence length="602" mass="65872">MPPLHKLTAVPAGWPLETVLDAFVHLTKYNPAVAAAQRAQEAVAARLVELWAANPAEAAAWRGLNEDRSRERLAELLFQHGRSEWSRCKVTSISEAGLERVALSRTYEPRWLEAHLRPHCSELAGRLAAAEAEAEETARKRQKVEAKGQEEQLREEKRQLAQRLEAAQAELHSAKEEVAQVNLQNAQLGASLEAAQAAAAEKQRELQAARQQRDQLTERLVAADASLTTKARELQVAQGEGAAQKERCEQLERRLAASEAEASATQTDLQRLQDECGQHKEHCEQLASRLAAAEAASGSKADWQVLLENAALKERGQLLGQQVAKAEAKLEQMLVEKGVCQERCRQLERQLAEVTKQAKCIGSGRRARATHVCRDPEEASSSHESNLSDQLGYTLVDDADASSVLSHSSWFSVKPHCFMPDAIFKTRNCGIDFFLMGRDLMQGSRVVAGDDATIVKVATKPELCRANEVVDLQAGAAMLRVTPDHLVQVPDATGEFVKDLYLPAGELKAGDRVMLDSGEPMTLTSVAIRSLECEVLKITFEPHLPVAVFSCPPCILSLGHKPKPPIRRGWEKKRGQGQGQGVDESMDGGASIPMTAGGEYTD</sequence>
<comment type="caution">
    <text evidence="3">The sequence shown here is derived from an EMBL/GenBank/DDBJ whole genome shotgun (WGS) entry which is preliminary data.</text>
</comment>
<dbReference type="EMBL" id="CAJNDS010000446">
    <property type="protein sequence ID" value="CAE7206797.1"/>
    <property type="molecule type" value="Genomic_DNA"/>
</dbReference>
<feature type="coiled-coil region" evidence="1">
    <location>
        <begin position="330"/>
        <end position="357"/>
    </location>
</feature>
<dbReference type="Proteomes" id="UP000604046">
    <property type="component" value="Unassembled WGS sequence"/>
</dbReference>
<dbReference type="AlphaFoldDB" id="A0A812JEH5"/>
<proteinExistence type="predicted"/>